<reference evidence="2" key="2">
    <citation type="submission" date="2008-08" db="EMBL/GenBank/DDBJ databases">
        <authorList>
            <consortium name="Diatom Consortium"/>
            <person name="Grigoriev I."/>
            <person name="Grimwood J."/>
            <person name="Kuo A."/>
            <person name="Otillar R.P."/>
            <person name="Salamov A."/>
            <person name="Detter J.C."/>
            <person name="Lindquist E."/>
            <person name="Shapiro H."/>
            <person name="Lucas S."/>
            <person name="Glavina del Rio T."/>
            <person name="Pitluck S."/>
            <person name="Rokhsar D."/>
            <person name="Bowler C."/>
        </authorList>
    </citation>
    <scope>GENOME REANNOTATION</scope>
    <source>
        <strain evidence="2">CCAP 1055/1</strain>
    </source>
</reference>
<gene>
    <name evidence="1" type="ORF">PHATRDRAFT_43395</name>
</gene>
<dbReference type="GeneID" id="7197130"/>
<dbReference type="RefSeq" id="XP_002177913.1">
    <property type="nucleotide sequence ID" value="XM_002177877.1"/>
</dbReference>
<dbReference type="Proteomes" id="UP000000759">
    <property type="component" value="Chromosome 2"/>
</dbReference>
<dbReference type="KEGG" id="pti:PHATRDRAFT_43395"/>
<accession>B7FS41</accession>
<proteinExistence type="predicted"/>
<dbReference type="PaxDb" id="2850-Phatr43395"/>
<sequence length="385" mass="43838">MQTSSRLQRLAHDNDVTSLQQDDDHLDETLAMRKQATKQIQEAMEFVKDKEDYEEAVRLVPDIVEAETHACLFMRREDFNAWAAATRLAIYWKTRRETFAERAFRAMFDLSGGGCLNKEDVKDLKTGLVARLPADASGRSIYCIDHARMAGPESVVNEKRIRFLFFWISLAGQNRKAQKNGVVFLRIMDRPVVDRSANNRVLHFMSNGMAVRIEGFHLIYIPPTAKARRYSDNLVTLLLQILKQALGDRGNLHIGYSGIEVLPQLLPYGLEAEGLPATLGGSWTYDKLEAWIKYHQMVYQAPGKKPKSNNLPTIKGQAVLRSTGTRTSTNISQSSPFPAVQSNDRMVHRIRTFKFRVQRRKSVKQKIDSVGARYRRGIKLNPTKT</sequence>
<dbReference type="InParanoid" id="B7FS41"/>
<organism evidence="1 2">
    <name type="scientific">Phaeodactylum tricornutum (strain CCAP 1055/1)</name>
    <dbReference type="NCBI Taxonomy" id="556484"/>
    <lineage>
        <taxon>Eukaryota</taxon>
        <taxon>Sar</taxon>
        <taxon>Stramenopiles</taxon>
        <taxon>Ochrophyta</taxon>
        <taxon>Bacillariophyta</taxon>
        <taxon>Bacillariophyceae</taxon>
        <taxon>Bacillariophycidae</taxon>
        <taxon>Naviculales</taxon>
        <taxon>Phaeodactylaceae</taxon>
        <taxon>Phaeodactylum</taxon>
    </lineage>
</organism>
<reference evidence="1 2" key="1">
    <citation type="journal article" date="2008" name="Nature">
        <title>The Phaeodactylum genome reveals the evolutionary history of diatom genomes.</title>
        <authorList>
            <person name="Bowler C."/>
            <person name="Allen A.E."/>
            <person name="Badger J.H."/>
            <person name="Grimwood J."/>
            <person name="Jabbari K."/>
            <person name="Kuo A."/>
            <person name="Maheswari U."/>
            <person name="Martens C."/>
            <person name="Maumus F."/>
            <person name="Otillar R.P."/>
            <person name="Rayko E."/>
            <person name="Salamov A."/>
            <person name="Vandepoele K."/>
            <person name="Beszteri B."/>
            <person name="Gruber A."/>
            <person name="Heijde M."/>
            <person name="Katinka M."/>
            <person name="Mock T."/>
            <person name="Valentin K."/>
            <person name="Verret F."/>
            <person name="Berges J.A."/>
            <person name="Brownlee C."/>
            <person name="Cadoret J.P."/>
            <person name="Chiovitti A."/>
            <person name="Choi C.J."/>
            <person name="Coesel S."/>
            <person name="De Martino A."/>
            <person name="Detter J.C."/>
            <person name="Durkin C."/>
            <person name="Falciatore A."/>
            <person name="Fournet J."/>
            <person name="Haruta M."/>
            <person name="Huysman M.J."/>
            <person name="Jenkins B.D."/>
            <person name="Jiroutova K."/>
            <person name="Jorgensen R.E."/>
            <person name="Joubert Y."/>
            <person name="Kaplan A."/>
            <person name="Kroger N."/>
            <person name="Kroth P.G."/>
            <person name="La Roche J."/>
            <person name="Lindquist E."/>
            <person name="Lommer M."/>
            <person name="Martin-Jezequel V."/>
            <person name="Lopez P.J."/>
            <person name="Lucas S."/>
            <person name="Mangogna M."/>
            <person name="McGinnis K."/>
            <person name="Medlin L.K."/>
            <person name="Montsant A."/>
            <person name="Oudot-Le Secq M.P."/>
            <person name="Napoli C."/>
            <person name="Obornik M."/>
            <person name="Parker M.S."/>
            <person name="Petit J.L."/>
            <person name="Porcel B.M."/>
            <person name="Poulsen N."/>
            <person name="Robison M."/>
            <person name="Rychlewski L."/>
            <person name="Rynearson T.A."/>
            <person name="Schmutz J."/>
            <person name="Shapiro H."/>
            <person name="Siaut M."/>
            <person name="Stanley M."/>
            <person name="Sussman M.R."/>
            <person name="Taylor A.R."/>
            <person name="Vardi A."/>
            <person name="von Dassow P."/>
            <person name="Vyverman W."/>
            <person name="Willis A."/>
            <person name="Wyrwicz L.S."/>
            <person name="Rokhsar D.S."/>
            <person name="Weissenbach J."/>
            <person name="Armbrust E.V."/>
            <person name="Green B.R."/>
            <person name="Van de Peer Y."/>
            <person name="Grigoriev I.V."/>
        </authorList>
    </citation>
    <scope>NUCLEOTIDE SEQUENCE [LARGE SCALE GENOMIC DNA]</scope>
    <source>
        <strain evidence="1 2">CCAP 1055/1</strain>
    </source>
</reference>
<dbReference type="InterPro" id="IPR018247">
    <property type="entry name" value="EF_Hand_1_Ca_BS"/>
</dbReference>
<evidence type="ECO:0000313" key="2">
    <source>
        <dbReference type="Proteomes" id="UP000000759"/>
    </source>
</evidence>
<protein>
    <recommendedName>
        <fullName evidence="3">CRAL-TRIO domain-containing protein</fullName>
    </recommendedName>
</protein>
<dbReference type="PROSITE" id="PS00018">
    <property type="entry name" value="EF_HAND_1"/>
    <property type="match status" value="1"/>
</dbReference>
<evidence type="ECO:0008006" key="3">
    <source>
        <dbReference type="Google" id="ProtNLM"/>
    </source>
</evidence>
<dbReference type="OrthoDB" id="75724at2759"/>
<dbReference type="HOGENOM" id="CLU_701079_0_0_1"/>
<name>B7FS41_PHATC</name>
<evidence type="ECO:0000313" key="1">
    <source>
        <dbReference type="EMBL" id="EEC50727.1"/>
    </source>
</evidence>
<keyword evidence="2" id="KW-1185">Reference proteome</keyword>
<dbReference type="EMBL" id="CM000606">
    <property type="protein sequence ID" value="EEC50727.1"/>
    <property type="molecule type" value="Genomic_DNA"/>
</dbReference>
<dbReference type="AlphaFoldDB" id="B7FS41"/>